<keyword evidence="2" id="KW-1185">Reference proteome</keyword>
<proteinExistence type="predicted"/>
<accession>A0A252F784</accession>
<reference evidence="1 2" key="1">
    <citation type="submission" date="2017-05" db="EMBL/GenBank/DDBJ databases">
        <title>Butyricicoccus porcorum sp. nov. a butyrate-producing bacterium from the swine intestinal tract.</title>
        <authorList>
            <person name="Trachsel J."/>
            <person name="Humphrey S."/>
            <person name="Allen H.K."/>
        </authorList>
    </citation>
    <scope>NUCLEOTIDE SEQUENCE [LARGE SCALE GENOMIC DNA]</scope>
    <source>
        <strain evidence="1">BB10</strain>
    </source>
</reference>
<gene>
    <name evidence="1" type="ORF">CBW42_03465</name>
</gene>
<evidence type="ECO:0000313" key="1">
    <source>
        <dbReference type="EMBL" id="OUM21633.1"/>
    </source>
</evidence>
<name>A0A252F784_9FIRM</name>
<dbReference type="EMBL" id="NHOC01000002">
    <property type="protein sequence ID" value="OUM21633.1"/>
    <property type="molecule type" value="Genomic_DNA"/>
</dbReference>
<comment type="caution">
    <text evidence="1">The sequence shown here is derived from an EMBL/GenBank/DDBJ whole genome shotgun (WGS) entry which is preliminary data.</text>
</comment>
<dbReference type="AlphaFoldDB" id="A0A252F784"/>
<sequence>MVDIIARGMAAKALQIGAPTDEQITDSLSVLAENGKITTGATAAQAEQIEKNTQDIRLFTEELENNINSLSLWESGQINSDGTNNTNNTRIRTISYIPDNVIRVKADDQANV</sequence>
<feature type="non-terminal residue" evidence="1">
    <location>
        <position position="112"/>
    </location>
</feature>
<protein>
    <submittedName>
        <fullName evidence="1">Uncharacterized protein</fullName>
    </submittedName>
</protein>
<evidence type="ECO:0000313" key="2">
    <source>
        <dbReference type="Proteomes" id="UP000194903"/>
    </source>
</evidence>
<organism evidence="1 2">
    <name type="scientific">Butyricicoccus porcorum</name>
    <dbReference type="NCBI Taxonomy" id="1945634"/>
    <lineage>
        <taxon>Bacteria</taxon>
        <taxon>Bacillati</taxon>
        <taxon>Bacillota</taxon>
        <taxon>Clostridia</taxon>
        <taxon>Eubacteriales</taxon>
        <taxon>Butyricicoccaceae</taxon>
        <taxon>Butyricicoccus</taxon>
    </lineage>
</organism>
<dbReference type="Proteomes" id="UP000194903">
    <property type="component" value="Unassembled WGS sequence"/>
</dbReference>